<evidence type="ECO:0000259" key="11">
    <source>
        <dbReference type="PROSITE" id="PS50109"/>
    </source>
</evidence>
<feature type="modified residue" description="4-aspartylphosphate" evidence="8">
    <location>
        <position position="941"/>
    </location>
</feature>
<dbReference type="PANTHER" id="PTHR43047:SF63">
    <property type="entry name" value="HISTIDINE KINASE"/>
    <property type="match status" value="1"/>
</dbReference>
<dbReference type="SMART" id="SM00387">
    <property type="entry name" value="HATPase_c"/>
    <property type="match status" value="1"/>
</dbReference>
<dbReference type="SMART" id="SM00448">
    <property type="entry name" value="REC"/>
    <property type="match status" value="1"/>
</dbReference>
<feature type="domain" description="Histidine kinase" evidence="11">
    <location>
        <begin position="634"/>
        <end position="862"/>
    </location>
</feature>
<feature type="domain" description="Response regulatory" evidence="12">
    <location>
        <begin position="892"/>
        <end position="1008"/>
    </location>
</feature>
<dbReference type="Gene3D" id="3.40.50.2300">
    <property type="match status" value="1"/>
</dbReference>
<evidence type="ECO:0000256" key="1">
    <source>
        <dbReference type="ARBA" id="ARBA00000085"/>
    </source>
</evidence>
<dbReference type="InterPro" id="IPR000014">
    <property type="entry name" value="PAS"/>
</dbReference>
<dbReference type="InterPro" id="IPR011006">
    <property type="entry name" value="CheY-like_superfamily"/>
</dbReference>
<dbReference type="InterPro" id="IPR036097">
    <property type="entry name" value="HisK_dim/P_sf"/>
</dbReference>
<evidence type="ECO:0000256" key="5">
    <source>
        <dbReference type="ARBA" id="ARBA00022679"/>
    </source>
</evidence>
<dbReference type="EC" id="2.7.13.3" evidence="3"/>
<accession>A0ABR8A2F4</accession>
<dbReference type="PRINTS" id="PR00344">
    <property type="entry name" value="BCTRLSENSOR"/>
</dbReference>
<evidence type="ECO:0000256" key="9">
    <source>
        <dbReference type="SAM" id="Coils"/>
    </source>
</evidence>
<keyword evidence="16" id="KW-1185">Reference proteome</keyword>
<dbReference type="SUPFAM" id="SSF55785">
    <property type="entry name" value="PYP-like sensor domain (PAS domain)"/>
    <property type="match status" value="3"/>
</dbReference>
<dbReference type="SMART" id="SM00065">
    <property type="entry name" value="GAF"/>
    <property type="match status" value="1"/>
</dbReference>
<dbReference type="PANTHER" id="PTHR43047">
    <property type="entry name" value="TWO-COMPONENT HISTIDINE PROTEIN KINASE"/>
    <property type="match status" value="1"/>
</dbReference>
<keyword evidence="6" id="KW-0418">Kinase</keyword>
<comment type="catalytic activity">
    <reaction evidence="1">
        <text>ATP + protein L-histidine = ADP + protein N-phospho-L-histidine.</text>
        <dbReference type="EC" id="2.7.13.3"/>
    </reaction>
</comment>
<dbReference type="CDD" id="cd00130">
    <property type="entry name" value="PAS"/>
    <property type="match status" value="3"/>
</dbReference>
<feature type="domain" description="PAS" evidence="13">
    <location>
        <begin position="199"/>
        <end position="271"/>
    </location>
</feature>
<evidence type="ECO:0000313" key="15">
    <source>
        <dbReference type="EMBL" id="MBD2189736.1"/>
    </source>
</evidence>
<dbReference type="Gene3D" id="2.10.70.100">
    <property type="match status" value="1"/>
</dbReference>
<dbReference type="CDD" id="cd00082">
    <property type="entry name" value="HisKA"/>
    <property type="match status" value="1"/>
</dbReference>
<dbReference type="CDD" id="cd16922">
    <property type="entry name" value="HATPase_EvgS-ArcB-TorS-like"/>
    <property type="match status" value="1"/>
</dbReference>
<dbReference type="Gene3D" id="3.30.450.40">
    <property type="match status" value="1"/>
</dbReference>
<dbReference type="NCBIfam" id="TIGR00229">
    <property type="entry name" value="sensory_box"/>
    <property type="match status" value="3"/>
</dbReference>
<dbReference type="Gene3D" id="1.10.287.130">
    <property type="match status" value="1"/>
</dbReference>
<dbReference type="Gene3D" id="3.30.450.20">
    <property type="entry name" value="PAS domain"/>
    <property type="match status" value="3"/>
</dbReference>
<protein>
    <recommendedName>
        <fullName evidence="3">histidine kinase</fullName>
        <ecNumber evidence="3">2.7.13.3</ecNumber>
    </recommendedName>
</protein>
<feature type="domain" description="PAC" evidence="14">
    <location>
        <begin position="557"/>
        <end position="609"/>
    </location>
</feature>
<dbReference type="Pfam" id="PF00512">
    <property type="entry name" value="HisKA"/>
    <property type="match status" value="1"/>
</dbReference>
<keyword evidence="5" id="KW-0808">Transferase</keyword>
<dbReference type="SUPFAM" id="SSF55874">
    <property type="entry name" value="ATPase domain of HSP90 chaperone/DNA topoisomerase II/histidine kinase"/>
    <property type="match status" value="1"/>
</dbReference>
<dbReference type="Pfam" id="PF02518">
    <property type="entry name" value="HATPase_c"/>
    <property type="match status" value="1"/>
</dbReference>
<gene>
    <name evidence="15" type="ORF">H6F41_16515</name>
</gene>
<dbReference type="InterPro" id="IPR003661">
    <property type="entry name" value="HisK_dim/P_dom"/>
</dbReference>
<dbReference type="RefSeq" id="WP_190404557.1">
    <property type="nucleotide sequence ID" value="NZ_JACJQB010000050.1"/>
</dbReference>
<dbReference type="SUPFAM" id="SSF47384">
    <property type="entry name" value="Homodimeric domain of signal transducing histidine kinase"/>
    <property type="match status" value="1"/>
</dbReference>
<dbReference type="Pfam" id="PF13426">
    <property type="entry name" value="PAS_9"/>
    <property type="match status" value="2"/>
</dbReference>
<dbReference type="SUPFAM" id="SSF52172">
    <property type="entry name" value="CheY-like"/>
    <property type="match status" value="1"/>
</dbReference>
<sequence length="1009" mass="114836">MGSIELERLVTERTASLLITAEREKIVANIADRIRVSLNLPDVLETCVTEVRDFLQCDRVIVYQFQEDWSGIIITESVATGFSSSLGNHIRDSCFQDHSTYIYRQDQPILVNNIYTAGYADCHVQLLEQYQVKANLVVPIRVSGQLWGLLIGHQCQSPRDWVVDDMRLLQNIAVQLAIAIQQANAYQQLQHELAEREKTERLFREAQRIAKLGNWTLDLQTNTLYWSDEVFRIMELDPRKFTASYETFLSMIHPEDRELVNQAYQKSLRDHLPYNVIHRLLLNDGQIKYVQEQCETFYDDNGSPICSQGTVQDITNLKQTELELAFLNNQLEERVQERTAQLLAQEEQLRDFFDNANDLIQSVRLADGSFEYVNQSWLKTLGYQQDDIKDLNIFDILHPNCQEHCRQLMAQMMINAASTLDQIELTLITKTKQIIIVEGNVNCRTELDSNHQLQPVATRAILRDITARKQIERELQESRDKFQRLVNDIGEKFIIFSHTGTTGILTYVSGGVKNLCGFEREDVINHNWKKVIDWDLEDLPKTEMYIQMMVDHLIDFHQFEMRLTHLNGSKRTINVSEHPVYDGEGKLIAVEGIVEDITERKLIQQQILETNRQLAMSNEQLARATRLKDEFLANMSHELRTPLNAILGITEGLQESVFGALNQQQQKVLQTIEKSGNHLLELINDILDLAKIEAGKLTLEFDTTAIEPLSQASIMFVRQQAIQKNVHLQVNIAPLLPNLTIDERRIRQVLINLLNNAVKFTPEGGKVSLNVTLEKAEPDLENITHWVKFTVLDTGIGIDHNNLKQLFQPFIQVDSALNRKFEGTGLGLALVKRIVELHGGKVLAHSVVGVGSSFAIALPYNEKVSPLPKKPLIVNPTALNCLSDDDTVPPPLILLAEDNEANMMTISSYLEAKGYRMIFAKNGEEVIALVRDEHPDLVLMDIQMPKIDGLEAIKQIRSDSQFANLPIIAITALAMTGDREKCLESGANEYLSKPIKLKQLALLVEKFVC</sequence>
<dbReference type="InterPro" id="IPR001610">
    <property type="entry name" value="PAC"/>
</dbReference>
<dbReference type="PROSITE" id="PS50046">
    <property type="entry name" value="PHYTOCHROME_2"/>
    <property type="match status" value="1"/>
</dbReference>
<name>A0ABR8A2F4_9CYAN</name>
<feature type="domain" description="PAS" evidence="13">
    <location>
        <begin position="345"/>
        <end position="416"/>
    </location>
</feature>
<evidence type="ECO:0000259" key="13">
    <source>
        <dbReference type="PROSITE" id="PS50112"/>
    </source>
</evidence>
<dbReference type="SMART" id="SM00091">
    <property type="entry name" value="PAS"/>
    <property type="match status" value="3"/>
</dbReference>
<proteinExistence type="inferred from homology"/>
<dbReference type="Pfam" id="PF00072">
    <property type="entry name" value="Response_reg"/>
    <property type="match status" value="1"/>
</dbReference>
<evidence type="ECO:0000256" key="6">
    <source>
        <dbReference type="ARBA" id="ARBA00022777"/>
    </source>
</evidence>
<dbReference type="InterPro" id="IPR001789">
    <property type="entry name" value="Sig_transdc_resp-reg_receiver"/>
</dbReference>
<dbReference type="SUPFAM" id="SSF55781">
    <property type="entry name" value="GAF domain-like"/>
    <property type="match status" value="1"/>
</dbReference>
<dbReference type="InterPro" id="IPR016132">
    <property type="entry name" value="Phyto_chromo_attachment"/>
</dbReference>
<comment type="similarity">
    <text evidence="2">In the N-terminal section; belongs to the phytochrome family.</text>
</comment>
<dbReference type="PROSITE" id="PS50109">
    <property type="entry name" value="HIS_KIN"/>
    <property type="match status" value="1"/>
</dbReference>
<reference evidence="15 16" key="1">
    <citation type="journal article" date="2020" name="ISME J.">
        <title>Comparative genomics reveals insights into cyanobacterial evolution and habitat adaptation.</title>
        <authorList>
            <person name="Chen M.Y."/>
            <person name="Teng W.K."/>
            <person name="Zhao L."/>
            <person name="Hu C.X."/>
            <person name="Zhou Y.K."/>
            <person name="Han B.P."/>
            <person name="Song L.R."/>
            <person name="Shu W.S."/>
        </authorList>
    </citation>
    <scope>NUCLEOTIDE SEQUENCE [LARGE SCALE GENOMIC DNA]</scope>
    <source>
        <strain evidence="15 16">FACHB-723</strain>
    </source>
</reference>
<keyword evidence="9" id="KW-0175">Coiled coil</keyword>
<organism evidence="15 16">
    <name type="scientific">Pseudanabaena mucicola FACHB-723</name>
    <dbReference type="NCBI Taxonomy" id="2692860"/>
    <lineage>
        <taxon>Bacteria</taxon>
        <taxon>Bacillati</taxon>
        <taxon>Cyanobacteriota</taxon>
        <taxon>Cyanophyceae</taxon>
        <taxon>Pseudanabaenales</taxon>
        <taxon>Pseudanabaenaceae</taxon>
        <taxon>Pseudanabaena</taxon>
    </lineage>
</organism>
<evidence type="ECO:0000256" key="2">
    <source>
        <dbReference type="ARBA" id="ARBA00006402"/>
    </source>
</evidence>
<dbReference type="PROSITE" id="PS50112">
    <property type="entry name" value="PAS"/>
    <property type="match status" value="3"/>
</dbReference>
<dbReference type="Gene3D" id="3.30.565.10">
    <property type="entry name" value="Histidine kinase-like ATPase, C-terminal domain"/>
    <property type="match status" value="1"/>
</dbReference>
<evidence type="ECO:0000256" key="4">
    <source>
        <dbReference type="ARBA" id="ARBA00022553"/>
    </source>
</evidence>
<feature type="coiled-coil region" evidence="9">
    <location>
        <begin position="317"/>
        <end position="348"/>
    </location>
</feature>
<comment type="caution">
    <text evidence="15">The sequence shown here is derived from an EMBL/GenBank/DDBJ whole genome shotgun (WGS) entry which is preliminary data.</text>
</comment>
<feature type="domain" description="Phytochrome chromophore attachment site" evidence="10">
    <location>
        <begin position="39"/>
        <end position="175"/>
    </location>
</feature>
<keyword evidence="4 8" id="KW-0597">Phosphoprotein</keyword>
<dbReference type="SMART" id="SM00388">
    <property type="entry name" value="HisKA"/>
    <property type="match status" value="1"/>
</dbReference>
<keyword evidence="7" id="KW-0902">Two-component regulatory system</keyword>
<dbReference type="InterPro" id="IPR004358">
    <property type="entry name" value="Sig_transdc_His_kin-like_C"/>
</dbReference>
<evidence type="ECO:0000256" key="3">
    <source>
        <dbReference type="ARBA" id="ARBA00012438"/>
    </source>
</evidence>
<dbReference type="InterPro" id="IPR029016">
    <property type="entry name" value="GAF-like_dom_sf"/>
</dbReference>
<dbReference type="InterPro" id="IPR036890">
    <property type="entry name" value="HATPase_C_sf"/>
</dbReference>
<feature type="domain" description="PAC" evidence="14">
    <location>
        <begin position="274"/>
        <end position="326"/>
    </location>
</feature>
<dbReference type="SMART" id="SM00086">
    <property type="entry name" value="PAC"/>
    <property type="match status" value="3"/>
</dbReference>
<evidence type="ECO:0000259" key="10">
    <source>
        <dbReference type="PROSITE" id="PS50046"/>
    </source>
</evidence>
<dbReference type="PROSITE" id="PS50113">
    <property type="entry name" value="PAC"/>
    <property type="match status" value="2"/>
</dbReference>
<dbReference type="InterPro" id="IPR000700">
    <property type="entry name" value="PAS-assoc_C"/>
</dbReference>
<evidence type="ECO:0000256" key="7">
    <source>
        <dbReference type="ARBA" id="ARBA00023012"/>
    </source>
</evidence>
<dbReference type="Proteomes" id="UP000642094">
    <property type="component" value="Unassembled WGS sequence"/>
</dbReference>
<evidence type="ECO:0000313" key="16">
    <source>
        <dbReference type="Proteomes" id="UP000642094"/>
    </source>
</evidence>
<dbReference type="EMBL" id="JACJQB010000050">
    <property type="protein sequence ID" value="MBD2189736.1"/>
    <property type="molecule type" value="Genomic_DNA"/>
</dbReference>
<dbReference type="InterPro" id="IPR005467">
    <property type="entry name" value="His_kinase_dom"/>
</dbReference>
<dbReference type="InterPro" id="IPR003018">
    <property type="entry name" value="GAF"/>
</dbReference>
<evidence type="ECO:0000259" key="14">
    <source>
        <dbReference type="PROSITE" id="PS50113"/>
    </source>
</evidence>
<evidence type="ECO:0000259" key="12">
    <source>
        <dbReference type="PROSITE" id="PS50110"/>
    </source>
</evidence>
<dbReference type="Pfam" id="PF08447">
    <property type="entry name" value="PAS_3"/>
    <property type="match status" value="1"/>
</dbReference>
<feature type="domain" description="PAS" evidence="13">
    <location>
        <begin position="478"/>
        <end position="527"/>
    </location>
</feature>
<evidence type="ECO:0000256" key="8">
    <source>
        <dbReference type="PROSITE-ProRule" id="PRU00169"/>
    </source>
</evidence>
<dbReference type="InterPro" id="IPR013655">
    <property type="entry name" value="PAS_fold_3"/>
</dbReference>
<dbReference type="PROSITE" id="PS50110">
    <property type="entry name" value="RESPONSE_REGULATORY"/>
    <property type="match status" value="1"/>
</dbReference>
<dbReference type="Pfam" id="PF01590">
    <property type="entry name" value="GAF"/>
    <property type="match status" value="1"/>
</dbReference>
<dbReference type="InterPro" id="IPR003594">
    <property type="entry name" value="HATPase_dom"/>
</dbReference>
<dbReference type="InterPro" id="IPR035965">
    <property type="entry name" value="PAS-like_dom_sf"/>
</dbReference>